<dbReference type="VEuPathDB" id="VectorBase:HLOH_045559"/>
<evidence type="ECO:0000313" key="2">
    <source>
        <dbReference type="Proteomes" id="UP000821853"/>
    </source>
</evidence>
<gene>
    <name evidence="1" type="ORF">HPB48_009863</name>
</gene>
<accession>A0A9J6GMP0</accession>
<organism evidence="1 2">
    <name type="scientific">Haemaphysalis longicornis</name>
    <name type="common">Bush tick</name>
    <dbReference type="NCBI Taxonomy" id="44386"/>
    <lineage>
        <taxon>Eukaryota</taxon>
        <taxon>Metazoa</taxon>
        <taxon>Ecdysozoa</taxon>
        <taxon>Arthropoda</taxon>
        <taxon>Chelicerata</taxon>
        <taxon>Arachnida</taxon>
        <taxon>Acari</taxon>
        <taxon>Parasitiformes</taxon>
        <taxon>Ixodida</taxon>
        <taxon>Ixodoidea</taxon>
        <taxon>Ixodidae</taxon>
        <taxon>Haemaphysalinae</taxon>
        <taxon>Haemaphysalis</taxon>
    </lineage>
</organism>
<protein>
    <submittedName>
        <fullName evidence="1">Uncharacterized protein</fullName>
    </submittedName>
</protein>
<sequence>MACILAAAMEIVDSESDEEFDCALSIALCKVARVDRHRVDGYLVQVTTKYLDFEFQRLVWLSRETFNNLCALFRLSLFFPKSVSGRPQITAEKSCLITLSYLVCQTSMYSVADRDDVSESSVVVCMRRGLNVLQAVSEEVICWPSAAYMARS</sequence>
<name>A0A9J6GMP0_HAELO</name>
<dbReference type="OMA" id="WPSANSK"/>
<keyword evidence="2" id="KW-1185">Reference proteome</keyword>
<dbReference type="Proteomes" id="UP000821853">
    <property type="component" value="Chromosome 5"/>
</dbReference>
<evidence type="ECO:0000313" key="1">
    <source>
        <dbReference type="EMBL" id="KAH9375807.1"/>
    </source>
</evidence>
<comment type="caution">
    <text evidence="1">The sequence shown here is derived from an EMBL/GenBank/DDBJ whole genome shotgun (WGS) entry which is preliminary data.</text>
</comment>
<proteinExistence type="predicted"/>
<dbReference type="OrthoDB" id="2668416at2759"/>
<reference evidence="1 2" key="1">
    <citation type="journal article" date="2020" name="Cell">
        <title>Large-Scale Comparative Analyses of Tick Genomes Elucidate Their Genetic Diversity and Vector Capacities.</title>
        <authorList>
            <consortium name="Tick Genome and Microbiome Consortium (TIGMIC)"/>
            <person name="Jia N."/>
            <person name="Wang J."/>
            <person name="Shi W."/>
            <person name="Du L."/>
            <person name="Sun Y."/>
            <person name="Zhan W."/>
            <person name="Jiang J.F."/>
            <person name="Wang Q."/>
            <person name="Zhang B."/>
            <person name="Ji P."/>
            <person name="Bell-Sakyi L."/>
            <person name="Cui X.M."/>
            <person name="Yuan T.T."/>
            <person name="Jiang B.G."/>
            <person name="Yang W.F."/>
            <person name="Lam T.T."/>
            <person name="Chang Q.C."/>
            <person name="Ding S.J."/>
            <person name="Wang X.J."/>
            <person name="Zhu J.G."/>
            <person name="Ruan X.D."/>
            <person name="Zhao L."/>
            <person name="Wei J.T."/>
            <person name="Ye R.Z."/>
            <person name="Que T.C."/>
            <person name="Du C.H."/>
            <person name="Zhou Y.H."/>
            <person name="Cheng J.X."/>
            <person name="Dai P.F."/>
            <person name="Guo W.B."/>
            <person name="Han X.H."/>
            <person name="Huang E.J."/>
            <person name="Li L.F."/>
            <person name="Wei W."/>
            <person name="Gao Y.C."/>
            <person name="Liu J.Z."/>
            <person name="Shao H.Z."/>
            <person name="Wang X."/>
            <person name="Wang C.C."/>
            <person name="Yang T.C."/>
            <person name="Huo Q.B."/>
            <person name="Li W."/>
            <person name="Chen H.Y."/>
            <person name="Chen S.E."/>
            <person name="Zhou L.G."/>
            <person name="Ni X.B."/>
            <person name="Tian J.H."/>
            <person name="Sheng Y."/>
            <person name="Liu T."/>
            <person name="Pan Y.S."/>
            <person name="Xia L.Y."/>
            <person name="Li J."/>
            <person name="Zhao F."/>
            <person name="Cao W.C."/>
        </authorList>
    </citation>
    <scope>NUCLEOTIDE SEQUENCE [LARGE SCALE GENOMIC DNA]</scope>
    <source>
        <strain evidence="1">HaeL-2018</strain>
    </source>
</reference>
<dbReference type="AlphaFoldDB" id="A0A9J6GMP0"/>
<dbReference type="EMBL" id="JABSTR010000007">
    <property type="protein sequence ID" value="KAH9375807.1"/>
    <property type="molecule type" value="Genomic_DNA"/>
</dbReference>